<dbReference type="InterPro" id="IPR003959">
    <property type="entry name" value="ATPase_AAA_core"/>
</dbReference>
<name>D8U1K6_VOLCA</name>
<dbReference type="GO" id="GO:0042254">
    <property type="term" value="P:ribosome biogenesis"/>
    <property type="evidence" value="ECO:0007669"/>
    <property type="project" value="TreeGrafter"/>
</dbReference>
<dbReference type="GO" id="GO:0016887">
    <property type="term" value="F:ATP hydrolysis activity"/>
    <property type="evidence" value="ECO:0007669"/>
    <property type="project" value="InterPro"/>
</dbReference>
<dbReference type="InterPro" id="IPR003593">
    <property type="entry name" value="AAA+_ATPase"/>
</dbReference>
<dbReference type="eggNOG" id="KOG0733">
    <property type="taxonomic scope" value="Eukaryota"/>
</dbReference>
<feature type="compositionally biased region" description="Low complexity" evidence="4">
    <location>
        <begin position="41"/>
        <end position="50"/>
    </location>
</feature>
<comment type="similarity">
    <text evidence="1">Belongs to the AAA ATPase family.</text>
</comment>
<dbReference type="InterPro" id="IPR041569">
    <property type="entry name" value="AAA_lid_3"/>
</dbReference>
<dbReference type="OrthoDB" id="27435at2759"/>
<dbReference type="Gene3D" id="1.10.8.60">
    <property type="match status" value="2"/>
</dbReference>
<dbReference type="Proteomes" id="UP000001058">
    <property type="component" value="Unassembled WGS sequence"/>
</dbReference>
<dbReference type="Gene3D" id="3.40.50.300">
    <property type="entry name" value="P-loop containing nucleotide triphosphate hydrolases"/>
    <property type="match status" value="2"/>
</dbReference>
<dbReference type="GO" id="GO:0005634">
    <property type="term" value="C:nucleus"/>
    <property type="evidence" value="ECO:0007669"/>
    <property type="project" value="TreeGrafter"/>
</dbReference>
<gene>
    <name evidence="6" type="ORF">VOLCADRAFT_105558</name>
</gene>
<feature type="domain" description="AAA+ ATPase" evidence="5">
    <location>
        <begin position="785"/>
        <end position="921"/>
    </location>
</feature>
<dbReference type="InterPro" id="IPR050168">
    <property type="entry name" value="AAA_ATPase_domain"/>
</dbReference>
<dbReference type="Pfam" id="PF00004">
    <property type="entry name" value="AAA"/>
    <property type="match status" value="2"/>
</dbReference>
<dbReference type="GO" id="GO:1990275">
    <property type="term" value="F:preribosome binding"/>
    <property type="evidence" value="ECO:0007669"/>
    <property type="project" value="TreeGrafter"/>
</dbReference>
<dbReference type="Pfam" id="PF17862">
    <property type="entry name" value="AAA_lid_3"/>
    <property type="match status" value="2"/>
</dbReference>
<dbReference type="Pfam" id="PF00288">
    <property type="entry name" value="GHMP_kinases_N"/>
    <property type="match status" value="1"/>
</dbReference>
<sequence>MVTRAIGTLQRKGDVAKPELQLQALEAQHLGRVSRTPAGKSGDPSSSSGSSRHDHESRGGSSSDDERDCSSSGGGGAEAIASSKRKRRRRSESGAGPSSDPGLDSDSTSGTSSDSSESSDPDLEPEQAKLMAAAALPNAASHMNKSLLNMYARTATPAVAPAPQAPGSAAGSGTGATGSSPPAFASPEIVAAAAARALAKERVERRETAMRKAGRNSGTVPGAMASRAAADPDGPSTSGRSAAAAGTAAAAAVVAPDGAVAPAVNGLQTAAAVVLTAAGPQVINAAAASGPADEAGACGGSNVAVAVAVKRPREADATEDVGGPAALQGDQGHRPQLQHQPQQPLQTKPAAKRARRLAGIGGSGGAGGGGLGGAGGGGSAVTVAKPLSYADLGGIEEVLADIRELIEYPIKHPEVYAWLGVEPPRGVLLHGPPGCGKTALANAIANECGVPFLKVSAPEIVSGMSGESEAKLRQLFGEARDLAPCIVFIASAGKDEIDAIFPKRETAQREMERRIVAQMLTCMDDLSSAGAGVEAATATAAPKLQNVGERREEGSNGAAMVHTAPPPPPPHVVVIGATNRPDALDPALRRAGRFDREIALGIPTEAARVKILQVISRRLRLEGNLDLRAVAKRTPGFVGADLTALTKEAAAVAVTRIFSQLADAAKPALPAGVAAAASSVTDAAAAEAEAEAAPWPPPVVVAGMSRLGRGPLGPEELAGLAITMADFETALPKVQPSVRREGFTTTPDVTWDDVGALAEVREELSFAITEPIRNPERFEALGLPAATGVLLYGPPGCGKTLVAKAVANESGANFISIKGPELLNKYVGESERAVRQLFARARAAHPCVLFFDEMDALAPRRGTDNNQAAERVVNQLLTEMDGVDSRQGIFMVAATNRPDMIDPALLRPGRLDKVLYVPLPPPRDRISILRALVRRTPLEPGVDLEAVATDARCDGFSGADMAALVREAAIAALKESMAAGPAAASPSVGMGHFKTALGRVQPSVSRRDHKAYEALRLRLRSTRSHIQPDADIKPTTAEGVAAIGGGRIIAGEDGIAITTTAGGGNALGVGGRDGDGDAVLGDVSADDAGLVAMAAAACASAGAAGAAAEPEPGMGGDGGASMAVSMDDQLSERVSEKAFGATQSSAAVSRGKYSNAKVFRWSRLHIRARKPGGLTVTLTPAAAQSASIRIEPHPIYDSTDYASLQVLVEKTSSEGLYGGVRLLTAAVKRFAQYCKEKHIPLSVPMNGGGFTLSYDTNVPRQTGLAGSSAIIYSAIKCLMEWYGVDETALPYSAHPQLVLSVEAGELGIAAGLQDRVVQVYGGVVHMDFDRAYMAANGGVGRYSRIAASLLPQPLYIMYSQNPSESGKVHSGVKEKWLAGDRKLMNRNAELRRGPGCVWSPARGHIFKPGAQLHCGVLLPATVGLAAVFRHPSGRCCAVPPLHLTWGAAWRELFGEEVLGARNLRMVELCKYVMGSVGAGVNYTGSGGAVVVFCPSGEEQAAALREKGAEEGFTLDRVRVGLERAPLPPAARQQLEYMAGGRLGPRPERHGLVAAAEAPHACFPQTPWQVSESSSTGRGGAPSTSYNGRSTSPNIRPTNAPLQLLVRAAKEARALSAAPAELSEVSSRLAAAQSWPGLQVISLQFQGRLDQESLVAVLRKAAQLAATSRDGRSSPSASDQYACSRFLECVAVSCASLVPAMTPNTVAAVLGTLGGLADCGLVNMRQVPNVVVVLVQALILASLPQLHNYTGLQLAYLLRGCALLSPSGVPEVWLDEWRSVTSGAVLADMSPDALDAVVASLQVLLIHSTWEEVDFSVCRLAALYSTQNWLPHDAWLGELLRAVEGQLAAYDGERLRQLVVALAGLGLRPHTDWFGSFRRVFDSRVAAEEVAPHDVAGVLYALNKLDVAFA</sequence>
<dbReference type="FunFam" id="3.40.50.300:FF:000149">
    <property type="entry name" value="Nuclear valosin-containing protein-like"/>
    <property type="match status" value="1"/>
</dbReference>
<keyword evidence="2" id="KW-0547">Nucleotide-binding</keyword>
<dbReference type="InterPro" id="IPR027417">
    <property type="entry name" value="P-loop_NTPase"/>
</dbReference>
<feature type="region of interest" description="Disordered" evidence="4">
    <location>
        <begin position="199"/>
        <end position="241"/>
    </location>
</feature>
<evidence type="ECO:0000259" key="5">
    <source>
        <dbReference type="SMART" id="SM00382"/>
    </source>
</evidence>
<accession>D8U1K6</accession>
<feature type="region of interest" description="Disordered" evidence="4">
    <location>
        <begin position="314"/>
        <end position="352"/>
    </location>
</feature>
<dbReference type="EMBL" id="GL378351">
    <property type="protein sequence ID" value="EFJ46428.1"/>
    <property type="molecule type" value="Genomic_DNA"/>
</dbReference>
<proteinExistence type="inferred from homology"/>
<dbReference type="SUPFAM" id="SSF52540">
    <property type="entry name" value="P-loop containing nucleoside triphosphate hydrolases"/>
    <property type="match status" value="2"/>
</dbReference>
<feature type="region of interest" description="Disordered" evidence="4">
    <location>
        <begin position="158"/>
        <end position="184"/>
    </location>
</feature>
<dbReference type="FunFam" id="1.10.8.60:FF:000185">
    <property type="entry name" value="CBN-MAC-1 protein"/>
    <property type="match status" value="1"/>
</dbReference>
<dbReference type="SUPFAM" id="SSF54211">
    <property type="entry name" value="Ribosomal protein S5 domain 2-like"/>
    <property type="match status" value="1"/>
</dbReference>
<feature type="region of interest" description="Disordered" evidence="4">
    <location>
        <begin position="1566"/>
        <end position="1596"/>
    </location>
</feature>
<dbReference type="InterPro" id="IPR020568">
    <property type="entry name" value="Ribosomal_Su5_D2-typ_SF"/>
</dbReference>
<feature type="domain" description="AAA+ ATPase" evidence="5">
    <location>
        <begin position="423"/>
        <end position="604"/>
    </location>
</feature>
<evidence type="ECO:0000313" key="6">
    <source>
        <dbReference type="EMBL" id="EFJ46428.1"/>
    </source>
</evidence>
<feature type="region of interest" description="Disordered" evidence="4">
    <location>
        <begin position="1"/>
        <end position="127"/>
    </location>
</feature>
<dbReference type="RefSeq" id="XP_002952581.1">
    <property type="nucleotide sequence ID" value="XM_002952535.1"/>
</dbReference>
<feature type="compositionally biased region" description="Low complexity" evidence="4">
    <location>
        <begin position="93"/>
        <end position="116"/>
    </location>
</feature>
<dbReference type="InterPro" id="IPR003960">
    <property type="entry name" value="ATPase_AAA_CS"/>
</dbReference>
<keyword evidence="3" id="KW-0067">ATP-binding</keyword>
<feature type="compositionally biased region" description="Basic and acidic residues" evidence="4">
    <location>
        <begin position="199"/>
        <end position="210"/>
    </location>
</feature>
<feature type="compositionally biased region" description="Low complexity" evidence="4">
    <location>
        <begin position="158"/>
        <end position="169"/>
    </location>
</feature>
<evidence type="ECO:0000256" key="4">
    <source>
        <dbReference type="SAM" id="MobiDB-lite"/>
    </source>
</evidence>
<dbReference type="PROSITE" id="PS00674">
    <property type="entry name" value="AAA"/>
    <property type="match status" value="2"/>
</dbReference>
<keyword evidence="7" id="KW-1185">Reference proteome</keyword>
<dbReference type="GeneID" id="9627164"/>
<reference evidence="6 7" key="1">
    <citation type="journal article" date="2010" name="Science">
        <title>Genomic analysis of organismal complexity in the multicellular green alga Volvox carteri.</title>
        <authorList>
            <person name="Prochnik S.E."/>
            <person name="Umen J."/>
            <person name="Nedelcu A.M."/>
            <person name="Hallmann A."/>
            <person name="Miller S.M."/>
            <person name="Nishii I."/>
            <person name="Ferris P."/>
            <person name="Kuo A."/>
            <person name="Mitros T."/>
            <person name="Fritz-Laylin L.K."/>
            <person name="Hellsten U."/>
            <person name="Chapman J."/>
            <person name="Simakov O."/>
            <person name="Rensing S.A."/>
            <person name="Terry A."/>
            <person name="Pangilinan J."/>
            <person name="Kapitonov V."/>
            <person name="Jurka J."/>
            <person name="Salamov A."/>
            <person name="Shapiro H."/>
            <person name="Schmutz J."/>
            <person name="Grimwood J."/>
            <person name="Lindquist E."/>
            <person name="Lucas S."/>
            <person name="Grigoriev I.V."/>
            <person name="Schmitt R."/>
            <person name="Kirk D."/>
            <person name="Rokhsar D.S."/>
        </authorList>
    </citation>
    <scope>NUCLEOTIDE SEQUENCE [LARGE SCALE GENOMIC DNA]</scope>
    <source>
        <strain evidence="7">f. Nagariensis / Eve</strain>
    </source>
</reference>
<dbReference type="STRING" id="3068.D8U1K6"/>
<dbReference type="GO" id="GO:0005524">
    <property type="term" value="F:ATP binding"/>
    <property type="evidence" value="ECO:0007669"/>
    <property type="project" value="UniProtKB-KW"/>
</dbReference>
<organism evidence="7">
    <name type="scientific">Volvox carteri f. nagariensis</name>
    <dbReference type="NCBI Taxonomy" id="3068"/>
    <lineage>
        <taxon>Eukaryota</taxon>
        <taxon>Viridiplantae</taxon>
        <taxon>Chlorophyta</taxon>
        <taxon>core chlorophytes</taxon>
        <taxon>Chlorophyceae</taxon>
        <taxon>CS clade</taxon>
        <taxon>Chlamydomonadales</taxon>
        <taxon>Volvocaceae</taxon>
        <taxon>Volvox</taxon>
    </lineage>
</organism>
<evidence type="ECO:0000256" key="2">
    <source>
        <dbReference type="ARBA" id="ARBA00022741"/>
    </source>
</evidence>
<evidence type="ECO:0000256" key="3">
    <source>
        <dbReference type="ARBA" id="ARBA00022840"/>
    </source>
</evidence>
<dbReference type="InParanoid" id="D8U1K6"/>
<dbReference type="KEGG" id="vcn:VOLCADRAFT_105558"/>
<dbReference type="PANTHER" id="PTHR23077:SF171">
    <property type="entry name" value="NUCLEAR VALOSIN-CONTAINING PROTEIN-LIKE"/>
    <property type="match status" value="1"/>
</dbReference>
<dbReference type="GO" id="GO:0003723">
    <property type="term" value="F:RNA binding"/>
    <property type="evidence" value="ECO:0007669"/>
    <property type="project" value="TreeGrafter"/>
</dbReference>
<protein>
    <recommendedName>
        <fullName evidence="5">AAA+ ATPase domain-containing protein</fullName>
    </recommendedName>
</protein>
<evidence type="ECO:0000256" key="1">
    <source>
        <dbReference type="ARBA" id="ARBA00006914"/>
    </source>
</evidence>
<feature type="compositionally biased region" description="Low complexity" evidence="4">
    <location>
        <begin position="335"/>
        <end position="346"/>
    </location>
</feature>
<dbReference type="SMART" id="SM00382">
    <property type="entry name" value="AAA"/>
    <property type="match status" value="2"/>
</dbReference>
<dbReference type="PANTHER" id="PTHR23077">
    <property type="entry name" value="AAA-FAMILY ATPASE"/>
    <property type="match status" value="1"/>
</dbReference>
<dbReference type="InterPro" id="IPR006204">
    <property type="entry name" value="GHMP_kinase_N_dom"/>
</dbReference>
<evidence type="ECO:0000313" key="7">
    <source>
        <dbReference type="Proteomes" id="UP000001058"/>
    </source>
</evidence>
<dbReference type="Gene3D" id="3.30.230.120">
    <property type="match status" value="1"/>
</dbReference>
<feature type="compositionally biased region" description="Low complexity" evidence="4">
    <location>
        <begin position="19"/>
        <end position="28"/>
    </location>
</feature>